<reference evidence="4 5" key="1">
    <citation type="journal article" date="2015" name="Genome Announc.">
        <title>Expanding the biotechnology potential of lactobacilli through comparative genomics of 213 strains and associated genera.</title>
        <authorList>
            <person name="Sun Z."/>
            <person name="Harris H.M."/>
            <person name="McCann A."/>
            <person name="Guo C."/>
            <person name="Argimon S."/>
            <person name="Zhang W."/>
            <person name="Yang X."/>
            <person name="Jeffery I.B."/>
            <person name="Cooney J.C."/>
            <person name="Kagawa T.F."/>
            <person name="Liu W."/>
            <person name="Song Y."/>
            <person name="Salvetti E."/>
            <person name="Wrobel A."/>
            <person name="Rasinkangas P."/>
            <person name="Parkhill J."/>
            <person name="Rea M.C."/>
            <person name="O'Sullivan O."/>
            <person name="Ritari J."/>
            <person name="Douillard F.P."/>
            <person name="Paul Ross R."/>
            <person name="Yang R."/>
            <person name="Briner A.E."/>
            <person name="Felis G.E."/>
            <person name="de Vos W.M."/>
            <person name="Barrangou R."/>
            <person name="Klaenhammer T.R."/>
            <person name="Caufield P.W."/>
            <person name="Cui Y."/>
            <person name="Zhang H."/>
            <person name="O'Toole P.W."/>
        </authorList>
    </citation>
    <scope>NUCLEOTIDE SEQUENCE [LARGE SCALE GENOMIC DNA]</scope>
    <source>
        <strain evidence="4 5">DSM 20505</strain>
    </source>
</reference>
<comment type="caution">
    <text evidence="4">The sequence shown here is derived from an EMBL/GenBank/DDBJ whole genome shotgun (WGS) entry which is preliminary data.</text>
</comment>
<dbReference type="PANTHER" id="PTHR30005">
    <property type="entry name" value="EXOPOLYPHOSPHATASE"/>
    <property type="match status" value="1"/>
</dbReference>
<evidence type="ECO:0000313" key="4">
    <source>
        <dbReference type="EMBL" id="KRM55849.1"/>
    </source>
</evidence>
<dbReference type="PANTHER" id="PTHR30005:SF0">
    <property type="entry name" value="RETROGRADE REGULATION PROTEIN 2"/>
    <property type="match status" value="1"/>
</dbReference>
<proteinExistence type="inferred from homology"/>
<dbReference type="Pfam" id="PF02541">
    <property type="entry name" value="Ppx-GppA"/>
    <property type="match status" value="1"/>
</dbReference>
<dbReference type="Gene3D" id="3.30.420.150">
    <property type="entry name" value="Exopolyphosphatase. Domain 2"/>
    <property type="match status" value="1"/>
</dbReference>
<dbReference type="GO" id="GO:0016462">
    <property type="term" value="F:pyrophosphatase activity"/>
    <property type="evidence" value="ECO:0007669"/>
    <property type="project" value="TreeGrafter"/>
</dbReference>
<dbReference type="Proteomes" id="UP000051679">
    <property type="component" value="Unassembled WGS sequence"/>
</dbReference>
<organism evidence="4 5">
    <name type="scientific">Lacticaseibacillus sharpeae JCM 1186 = DSM 20505</name>
    <dbReference type="NCBI Taxonomy" id="1291052"/>
    <lineage>
        <taxon>Bacteria</taxon>
        <taxon>Bacillati</taxon>
        <taxon>Bacillota</taxon>
        <taxon>Bacilli</taxon>
        <taxon>Lactobacillales</taxon>
        <taxon>Lactobacillaceae</taxon>
        <taxon>Lacticaseibacillus</taxon>
    </lineage>
</organism>
<dbReference type="RefSeq" id="WP_054677771.1">
    <property type="nucleotide sequence ID" value="NZ_AYYO01000011.1"/>
</dbReference>
<evidence type="ECO:0000256" key="1">
    <source>
        <dbReference type="ARBA" id="ARBA00007125"/>
    </source>
</evidence>
<accession>A0A0R1ZVN2</accession>
<dbReference type="Gene3D" id="1.10.3210.10">
    <property type="entry name" value="Hypothetical protein af1432"/>
    <property type="match status" value="1"/>
</dbReference>
<dbReference type="InterPro" id="IPR043129">
    <property type="entry name" value="ATPase_NBD"/>
</dbReference>
<dbReference type="SUPFAM" id="SSF109604">
    <property type="entry name" value="HD-domain/PDEase-like"/>
    <property type="match status" value="1"/>
</dbReference>
<dbReference type="InterPro" id="IPR003695">
    <property type="entry name" value="Ppx_GppA_N"/>
</dbReference>
<dbReference type="AlphaFoldDB" id="A0A0R1ZVN2"/>
<feature type="domain" description="Ppx/GppA phosphatase N-terminal" evidence="2">
    <location>
        <begin position="26"/>
        <end position="285"/>
    </location>
</feature>
<comment type="similarity">
    <text evidence="1">Belongs to the GppA/Ppx family.</text>
</comment>
<dbReference type="InterPro" id="IPR048950">
    <property type="entry name" value="Ppx_GppA_C"/>
</dbReference>
<sequence>MSSPERGLVVITSQGVTFSITNLNNLTTIERGTYPVPVGEEIFGDHVLSPETTGELQNALQAVKQLFRDYGVGTYEVYAGQSFFEGENAEFVRDQLFNRTGMWVHRLAITEEAYHRTSAVRQNFPHFDQMIKDGTVLVDIGGGTVELIAFSNGTFSFARNLNLGPLRVFEVMKDVQNSEPNYVEVMHDYIDSRLLEFMRLLPQKHDYQNMILTGSGMRLLGNMWPEDDKNKIDRHHFRKLYHELTRASDQYISSTYNIAPGQVSQVLPTILLIHQLVQRLDAKDTWRSNLRLIDGLEVNAAVNADSRAVHFDPTETTRASALTLSNWYHVDAKHRDTTVKFALQLFDRLHKLHGLGKRERLLLETAALITDIGSYIDTHDHAESSDFIIRNSDIMGLSSREQRIVATIAHYHTSATPQLDMSALQMFKGGDRLIVAKLSALLRVADSLDTSRQQKIDTISVSTRNGQVTITAHTREKLELEKWTLAQKGYFFEAVFGMPVRLKWRNPQS</sequence>
<dbReference type="SUPFAM" id="SSF53067">
    <property type="entry name" value="Actin-like ATPase domain"/>
    <property type="match status" value="2"/>
</dbReference>
<feature type="domain" description="Ppx/GppA phosphatase C-terminal" evidence="3">
    <location>
        <begin position="319"/>
        <end position="468"/>
    </location>
</feature>
<keyword evidence="5" id="KW-1185">Reference proteome</keyword>
<evidence type="ECO:0000259" key="2">
    <source>
        <dbReference type="Pfam" id="PF02541"/>
    </source>
</evidence>
<gene>
    <name evidence="4" type="ORF">FC18_GL000899</name>
</gene>
<dbReference type="EMBL" id="AYYO01000011">
    <property type="protein sequence ID" value="KRM55849.1"/>
    <property type="molecule type" value="Genomic_DNA"/>
</dbReference>
<evidence type="ECO:0000259" key="3">
    <source>
        <dbReference type="Pfam" id="PF21447"/>
    </source>
</evidence>
<evidence type="ECO:0000313" key="5">
    <source>
        <dbReference type="Proteomes" id="UP000051679"/>
    </source>
</evidence>
<dbReference type="Pfam" id="PF21447">
    <property type="entry name" value="Ppx-GppA_III"/>
    <property type="match status" value="1"/>
</dbReference>
<dbReference type="STRING" id="1291052.FC18_GL000899"/>
<dbReference type="InterPro" id="IPR003607">
    <property type="entry name" value="HD/PDEase_dom"/>
</dbReference>
<dbReference type="CDD" id="cd00077">
    <property type="entry name" value="HDc"/>
    <property type="match status" value="1"/>
</dbReference>
<protein>
    <submittedName>
        <fullName evidence="4">Exopolyphosphatase</fullName>
    </submittedName>
</protein>
<dbReference type="PATRIC" id="fig|1291052.5.peg.915"/>
<dbReference type="Gene3D" id="3.30.420.40">
    <property type="match status" value="1"/>
</dbReference>
<dbReference type="InterPro" id="IPR050273">
    <property type="entry name" value="GppA/Ppx_hydrolase"/>
</dbReference>
<name>A0A0R1ZVN2_9LACO</name>
<dbReference type="OrthoDB" id="9814545at2"/>